<name>A0AAV2FNG2_9ROSI</name>
<dbReference type="AlphaFoldDB" id="A0AAV2FNG2"/>
<dbReference type="Proteomes" id="UP001497516">
    <property type="component" value="Chromosome 7"/>
</dbReference>
<gene>
    <name evidence="2" type="ORF">LTRI10_LOCUS40025</name>
</gene>
<evidence type="ECO:0000256" key="1">
    <source>
        <dbReference type="SAM" id="MobiDB-lite"/>
    </source>
</evidence>
<keyword evidence="3" id="KW-1185">Reference proteome</keyword>
<protein>
    <submittedName>
        <fullName evidence="2">Uncharacterized protein</fullName>
    </submittedName>
</protein>
<dbReference type="EMBL" id="OZ034820">
    <property type="protein sequence ID" value="CAL1399859.1"/>
    <property type="molecule type" value="Genomic_DNA"/>
</dbReference>
<feature type="compositionally biased region" description="Basic and acidic residues" evidence="1">
    <location>
        <begin position="1"/>
        <end position="10"/>
    </location>
</feature>
<evidence type="ECO:0000313" key="2">
    <source>
        <dbReference type="EMBL" id="CAL1399859.1"/>
    </source>
</evidence>
<organism evidence="2 3">
    <name type="scientific">Linum trigynum</name>
    <dbReference type="NCBI Taxonomy" id="586398"/>
    <lineage>
        <taxon>Eukaryota</taxon>
        <taxon>Viridiplantae</taxon>
        <taxon>Streptophyta</taxon>
        <taxon>Embryophyta</taxon>
        <taxon>Tracheophyta</taxon>
        <taxon>Spermatophyta</taxon>
        <taxon>Magnoliopsida</taxon>
        <taxon>eudicotyledons</taxon>
        <taxon>Gunneridae</taxon>
        <taxon>Pentapetalae</taxon>
        <taxon>rosids</taxon>
        <taxon>fabids</taxon>
        <taxon>Malpighiales</taxon>
        <taxon>Linaceae</taxon>
        <taxon>Linum</taxon>
    </lineage>
</organism>
<feature type="region of interest" description="Disordered" evidence="1">
    <location>
        <begin position="1"/>
        <end position="30"/>
    </location>
</feature>
<evidence type="ECO:0000313" key="3">
    <source>
        <dbReference type="Proteomes" id="UP001497516"/>
    </source>
</evidence>
<accession>A0AAV2FNG2</accession>
<proteinExistence type="predicted"/>
<sequence length="122" mass="14331">MDQRFPDVGHPRRAAHACPSHEPQGRQASRSLDDIIKIGLQIILSMAFPKMARRSRKTTYRRDEASGKEVSTSCTRDENWQASERTWDYLFSNTTLFLDSHILHKRHTTWRIRVWDCFISIT</sequence>
<reference evidence="2 3" key="1">
    <citation type="submission" date="2024-04" db="EMBL/GenBank/DDBJ databases">
        <authorList>
            <person name="Fracassetti M."/>
        </authorList>
    </citation>
    <scope>NUCLEOTIDE SEQUENCE [LARGE SCALE GENOMIC DNA]</scope>
</reference>